<feature type="region of interest" description="Disordered" evidence="1">
    <location>
        <begin position="1"/>
        <end position="40"/>
    </location>
</feature>
<reference evidence="3" key="1">
    <citation type="submission" date="2017-01" db="EMBL/GenBank/DDBJ databases">
        <authorList>
            <person name="Varghese N."/>
            <person name="Submissions S."/>
        </authorList>
    </citation>
    <scope>NUCLEOTIDE SEQUENCE [LARGE SCALE GENOMIC DNA]</scope>
    <source>
        <strain evidence="3">DSM 18017</strain>
    </source>
</reference>
<dbReference type="Proteomes" id="UP000186744">
    <property type="component" value="Unassembled WGS sequence"/>
</dbReference>
<organism evidence="2 3">
    <name type="scientific">Chryseobacterium ureilyticum</name>
    <dbReference type="NCBI Taxonomy" id="373668"/>
    <lineage>
        <taxon>Bacteria</taxon>
        <taxon>Pseudomonadati</taxon>
        <taxon>Bacteroidota</taxon>
        <taxon>Flavobacteriia</taxon>
        <taxon>Flavobacteriales</taxon>
        <taxon>Weeksellaceae</taxon>
        <taxon>Chryseobacterium group</taxon>
        <taxon>Chryseobacterium</taxon>
    </lineage>
</organism>
<evidence type="ECO:0000256" key="1">
    <source>
        <dbReference type="SAM" id="MobiDB-lite"/>
    </source>
</evidence>
<sequence>MKQSINTDENKAKLQDVFAKRKAKEKEKEASSQKNEVKDRTPFIERFGEEQLTNWKQQHGNRDLIYIKVDDNLAVLRPPMAEDLGDYLTAIGMNGMSKAVAMIVENLWLDGDYALIEDEDLFIAVFLQMNNILESKKGEFFRA</sequence>
<dbReference type="RefSeq" id="WP_076554161.1">
    <property type="nucleotide sequence ID" value="NZ_FTOL01000015.1"/>
</dbReference>
<protein>
    <submittedName>
        <fullName evidence="2">Uncharacterized protein</fullName>
    </submittedName>
</protein>
<dbReference type="STRING" id="373668.SAMN05421786_11542"/>
<keyword evidence="3" id="KW-1185">Reference proteome</keyword>
<evidence type="ECO:0000313" key="2">
    <source>
        <dbReference type="EMBL" id="SIT25628.1"/>
    </source>
</evidence>
<dbReference type="AlphaFoldDB" id="A0A1N7QS43"/>
<name>A0A1N7QS43_9FLAO</name>
<accession>A0A1N7QS43</accession>
<dbReference type="OrthoDB" id="1257436at2"/>
<evidence type="ECO:0000313" key="3">
    <source>
        <dbReference type="Proteomes" id="UP000186744"/>
    </source>
</evidence>
<proteinExistence type="predicted"/>
<dbReference type="EMBL" id="FTOL01000015">
    <property type="protein sequence ID" value="SIT25628.1"/>
    <property type="molecule type" value="Genomic_DNA"/>
</dbReference>
<feature type="compositionally biased region" description="Basic and acidic residues" evidence="1">
    <location>
        <begin position="24"/>
        <end position="40"/>
    </location>
</feature>
<gene>
    <name evidence="2" type="ORF">SAMN05421786_11542</name>
</gene>